<dbReference type="GO" id="GO:0005634">
    <property type="term" value="C:nucleus"/>
    <property type="evidence" value="ECO:0007669"/>
    <property type="project" value="TreeGrafter"/>
</dbReference>
<dbReference type="AlphaFoldDB" id="A0AAP0KN71"/>
<dbReference type="GO" id="GO:0005524">
    <property type="term" value="F:ATP binding"/>
    <property type="evidence" value="ECO:0007669"/>
    <property type="project" value="UniProtKB-KW"/>
</dbReference>
<keyword evidence="2" id="KW-0378">Hydrolase</keyword>
<dbReference type="InterPro" id="IPR027417">
    <property type="entry name" value="P-loop_NTPase"/>
</dbReference>
<gene>
    <name evidence="5" type="ORF">Sjap_003148</name>
</gene>
<protein>
    <recommendedName>
        <fullName evidence="4">SNF2 N-terminal domain-containing protein</fullName>
    </recommendedName>
</protein>
<sequence>MVENGFYLCEGWYEFLGFDSCDGESDYLVSDSGVDESDDYEYDVGDDSKKKKGKAKVLVEEGEDVVETEALSDLILPLFWYQKEWLTWDLKQEDSPCRGGILADEMGMGKTIQAVAFVIAKRAISRTSFEFGVHSSTLKSSMDLP</sequence>
<dbReference type="GO" id="GO:0006289">
    <property type="term" value="P:nucleotide-excision repair"/>
    <property type="evidence" value="ECO:0007669"/>
    <property type="project" value="TreeGrafter"/>
</dbReference>
<keyword evidence="6" id="KW-1185">Reference proteome</keyword>
<dbReference type="EMBL" id="JBBNAE010000001">
    <property type="protein sequence ID" value="KAK9155668.1"/>
    <property type="molecule type" value="Genomic_DNA"/>
</dbReference>
<feature type="domain" description="SNF2 N-terminal" evidence="4">
    <location>
        <begin position="81"/>
        <end position="119"/>
    </location>
</feature>
<evidence type="ECO:0000256" key="1">
    <source>
        <dbReference type="ARBA" id="ARBA00022741"/>
    </source>
</evidence>
<dbReference type="Proteomes" id="UP001417504">
    <property type="component" value="Unassembled WGS sequence"/>
</dbReference>
<evidence type="ECO:0000313" key="6">
    <source>
        <dbReference type="Proteomes" id="UP001417504"/>
    </source>
</evidence>
<dbReference type="GO" id="GO:0016787">
    <property type="term" value="F:hydrolase activity"/>
    <property type="evidence" value="ECO:0007669"/>
    <property type="project" value="UniProtKB-KW"/>
</dbReference>
<dbReference type="Pfam" id="PF00176">
    <property type="entry name" value="SNF2-rel_dom"/>
    <property type="match status" value="1"/>
</dbReference>
<evidence type="ECO:0000259" key="4">
    <source>
        <dbReference type="Pfam" id="PF00176"/>
    </source>
</evidence>
<dbReference type="Gene3D" id="3.40.50.10810">
    <property type="entry name" value="Tandem AAA-ATPase domain"/>
    <property type="match status" value="1"/>
</dbReference>
<dbReference type="InterPro" id="IPR038718">
    <property type="entry name" value="SNF2-like_sf"/>
</dbReference>
<dbReference type="PANTHER" id="PTHR45626:SF12">
    <property type="entry name" value="DNA REPAIR PROTEIN RAD16"/>
    <property type="match status" value="1"/>
</dbReference>
<dbReference type="InterPro" id="IPR050628">
    <property type="entry name" value="SNF2_RAD54_helicase_TF"/>
</dbReference>
<name>A0AAP0KN71_9MAGN</name>
<reference evidence="5 6" key="1">
    <citation type="submission" date="2024-01" db="EMBL/GenBank/DDBJ databases">
        <title>Genome assemblies of Stephania.</title>
        <authorList>
            <person name="Yang L."/>
        </authorList>
    </citation>
    <scope>NUCLEOTIDE SEQUENCE [LARGE SCALE GENOMIC DNA]</scope>
    <source>
        <strain evidence="5">QJT</strain>
        <tissue evidence="5">Leaf</tissue>
    </source>
</reference>
<keyword evidence="1" id="KW-0547">Nucleotide-binding</keyword>
<accession>A0AAP0KN71</accession>
<proteinExistence type="predicted"/>
<keyword evidence="3" id="KW-0067">ATP-binding</keyword>
<organism evidence="5 6">
    <name type="scientific">Stephania japonica</name>
    <dbReference type="NCBI Taxonomy" id="461633"/>
    <lineage>
        <taxon>Eukaryota</taxon>
        <taxon>Viridiplantae</taxon>
        <taxon>Streptophyta</taxon>
        <taxon>Embryophyta</taxon>
        <taxon>Tracheophyta</taxon>
        <taxon>Spermatophyta</taxon>
        <taxon>Magnoliopsida</taxon>
        <taxon>Ranunculales</taxon>
        <taxon>Menispermaceae</taxon>
        <taxon>Menispermoideae</taxon>
        <taxon>Cissampelideae</taxon>
        <taxon>Stephania</taxon>
    </lineage>
</organism>
<dbReference type="PANTHER" id="PTHR45626">
    <property type="entry name" value="TRANSCRIPTION TERMINATION FACTOR 2-RELATED"/>
    <property type="match status" value="1"/>
</dbReference>
<dbReference type="SUPFAM" id="SSF52540">
    <property type="entry name" value="P-loop containing nucleoside triphosphate hydrolases"/>
    <property type="match status" value="1"/>
</dbReference>
<evidence type="ECO:0000256" key="2">
    <source>
        <dbReference type="ARBA" id="ARBA00022801"/>
    </source>
</evidence>
<evidence type="ECO:0000313" key="5">
    <source>
        <dbReference type="EMBL" id="KAK9155668.1"/>
    </source>
</evidence>
<evidence type="ECO:0000256" key="3">
    <source>
        <dbReference type="ARBA" id="ARBA00022840"/>
    </source>
</evidence>
<dbReference type="InterPro" id="IPR000330">
    <property type="entry name" value="SNF2_N"/>
</dbReference>
<dbReference type="GO" id="GO:0008094">
    <property type="term" value="F:ATP-dependent activity, acting on DNA"/>
    <property type="evidence" value="ECO:0007669"/>
    <property type="project" value="TreeGrafter"/>
</dbReference>
<comment type="caution">
    <text evidence="5">The sequence shown here is derived from an EMBL/GenBank/DDBJ whole genome shotgun (WGS) entry which is preliminary data.</text>
</comment>